<evidence type="ECO:0000313" key="9">
    <source>
        <dbReference type="Proteomes" id="UP000029391"/>
    </source>
</evidence>
<dbReference type="InterPro" id="IPR011659">
    <property type="entry name" value="WD40"/>
</dbReference>
<dbReference type="Pfam" id="PF07676">
    <property type="entry name" value="PD40"/>
    <property type="match status" value="3"/>
</dbReference>
<sequence length="688" mass="75806">MIVKALFPALLLAALTPLAHAEDARRPFDVRDLVTLERVGSPTLSPDGRRLVVTVRQVDFDANKASTGLWIEDLYARDAAPPVRFTPEGMNVNSPAFSPDGRYVWFLSAKSGSQQIWRQAIGSDTPEQMTDLPLDVGSFRLAPSGYKVAFSMEVFTDCADLDCTSQRLADTAAGKTTGVIHDRLFVRHWDTWADGRRSQLFVSELDVDGKLSEPVHISRGLDGDVPSKPFGDASEYTWSPDSGTLVYSARVAGQSEAWSTNFDLFHVAANGGATPFNLTAGNPAMDTGPVFSADGTKLYYRAMKRPGFEADRLALMELDLVTDAVREIAPQWDRSADGITLSADGATIYTTAYDVGTHDLFAVDIADGDVRMVVAGGNIGGFDLAGDTLAYTRDSLTSPAQAFVARADGSSPRQVTVNNQDVLATLAMGEAEQFSFAGWNGETVYGWVVKPANYEEGKQYPVAFLIHGGPQGSFGDNFHYRWNPQTYAGRGFAVVMIDFHGSVGYGQDFTDSISRHWGDRPLEDLQKGWAAAQAKYAFLDGDRACALGGSYGGYMVSWIAGVWPDAFRCLVNHAGVFDTRLMGVNTEELWFSEWENGGTVWDVPENYERFNPLNHVAKWQAPMLVIHGEKDYRVLVEQGLAAFSAAQRRGIESRLLRFPDENHWILKPHNSVQWHDTVNEWLERWTAE</sequence>
<dbReference type="InterPro" id="IPR001375">
    <property type="entry name" value="Peptidase_S9_cat"/>
</dbReference>
<feature type="signal peptide" evidence="6">
    <location>
        <begin position="1"/>
        <end position="21"/>
    </location>
</feature>
<feature type="chain" id="PRO_5001869815" description="Peptidase S9 prolyl oligopeptidase catalytic domain-containing protein" evidence="6">
    <location>
        <begin position="22"/>
        <end position="688"/>
    </location>
</feature>
<evidence type="ECO:0000313" key="8">
    <source>
        <dbReference type="EMBL" id="KFN51029.1"/>
    </source>
</evidence>
<keyword evidence="4" id="KW-0378">Hydrolase</keyword>
<dbReference type="AlphaFoldDB" id="A0A091BJQ8"/>
<accession>A0A091BJQ8</accession>
<dbReference type="SUPFAM" id="SSF82171">
    <property type="entry name" value="DPP6 N-terminal domain-like"/>
    <property type="match status" value="1"/>
</dbReference>
<gene>
    <name evidence="8" type="ORF">P873_04595</name>
</gene>
<dbReference type="EMBL" id="AWXU01000010">
    <property type="protein sequence ID" value="KFN51029.1"/>
    <property type="molecule type" value="Genomic_DNA"/>
</dbReference>
<comment type="caution">
    <text evidence="8">The sequence shown here is derived from an EMBL/GenBank/DDBJ whole genome shotgun (WGS) entry which is preliminary data.</text>
</comment>
<dbReference type="Pfam" id="PF00326">
    <property type="entry name" value="Peptidase_S9"/>
    <property type="match status" value="1"/>
</dbReference>
<dbReference type="Gene3D" id="3.40.50.1820">
    <property type="entry name" value="alpha/beta hydrolase"/>
    <property type="match status" value="1"/>
</dbReference>
<feature type="domain" description="Peptidase S9 prolyl oligopeptidase catalytic" evidence="7">
    <location>
        <begin position="479"/>
        <end position="686"/>
    </location>
</feature>
<dbReference type="InterPro" id="IPR029058">
    <property type="entry name" value="AB_hydrolase_fold"/>
</dbReference>
<organism evidence="8 9">
    <name type="scientific">Arenimonas composti TR7-09 = DSM 18010</name>
    <dbReference type="NCBI Taxonomy" id="1121013"/>
    <lineage>
        <taxon>Bacteria</taxon>
        <taxon>Pseudomonadati</taxon>
        <taxon>Pseudomonadota</taxon>
        <taxon>Gammaproteobacteria</taxon>
        <taxon>Lysobacterales</taxon>
        <taxon>Lysobacteraceae</taxon>
        <taxon>Arenimonas</taxon>
    </lineage>
</organism>
<evidence type="ECO:0000259" key="7">
    <source>
        <dbReference type="Pfam" id="PF00326"/>
    </source>
</evidence>
<dbReference type="STRING" id="1121013.GCA_000426365_01504"/>
<dbReference type="OrthoDB" id="9812921at2"/>
<dbReference type="Proteomes" id="UP000029391">
    <property type="component" value="Unassembled WGS sequence"/>
</dbReference>
<dbReference type="eggNOG" id="COG0823">
    <property type="taxonomic scope" value="Bacteria"/>
</dbReference>
<dbReference type="InterPro" id="IPR011042">
    <property type="entry name" value="6-blade_b-propeller_TolB-like"/>
</dbReference>
<evidence type="ECO:0000256" key="2">
    <source>
        <dbReference type="ARBA" id="ARBA00022670"/>
    </source>
</evidence>
<dbReference type="Gene3D" id="2.120.10.30">
    <property type="entry name" value="TolB, C-terminal domain"/>
    <property type="match status" value="3"/>
</dbReference>
<dbReference type="PANTHER" id="PTHR42776">
    <property type="entry name" value="SERINE PEPTIDASE S9 FAMILY MEMBER"/>
    <property type="match status" value="1"/>
</dbReference>
<evidence type="ECO:0000256" key="5">
    <source>
        <dbReference type="ARBA" id="ARBA00022825"/>
    </source>
</evidence>
<dbReference type="GO" id="GO:0006508">
    <property type="term" value="P:proteolysis"/>
    <property type="evidence" value="ECO:0007669"/>
    <property type="project" value="UniProtKB-KW"/>
</dbReference>
<dbReference type="GO" id="GO:0004252">
    <property type="term" value="F:serine-type endopeptidase activity"/>
    <property type="evidence" value="ECO:0007669"/>
    <property type="project" value="TreeGrafter"/>
</dbReference>
<reference evidence="8 9" key="1">
    <citation type="submission" date="2013-09" db="EMBL/GenBank/DDBJ databases">
        <title>Genome sequencing of Arenimonas composti.</title>
        <authorList>
            <person name="Chen F."/>
            <person name="Wang G."/>
        </authorList>
    </citation>
    <scope>NUCLEOTIDE SEQUENCE [LARGE SCALE GENOMIC DNA]</scope>
    <source>
        <strain evidence="8 9">TR7-09</strain>
    </source>
</reference>
<name>A0A091BJQ8_9GAMM</name>
<keyword evidence="3 6" id="KW-0732">Signal</keyword>
<evidence type="ECO:0000256" key="3">
    <source>
        <dbReference type="ARBA" id="ARBA00022729"/>
    </source>
</evidence>
<keyword evidence="2" id="KW-0645">Protease</keyword>
<dbReference type="PANTHER" id="PTHR42776:SF13">
    <property type="entry name" value="DIPEPTIDYL-PEPTIDASE 5"/>
    <property type="match status" value="1"/>
</dbReference>
<evidence type="ECO:0000256" key="1">
    <source>
        <dbReference type="ARBA" id="ARBA00010040"/>
    </source>
</evidence>
<dbReference type="RefSeq" id="WP_026816794.1">
    <property type="nucleotide sequence ID" value="NZ_AUFF01000003.1"/>
</dbReference>
<keyword evidence="5" id="KW-0720">Serine protease</keyword>
<dbReference type="SUPFAM" id="SSF53474">
    <property type="entry name" value="alpha/beta-Hydrolases"/>
    <property type="match status" value="1"/>
</dbReference>
<proteinExistence type="inferred from homology"/>
<dbReference type="eggNOG" id="COG1506">
    <property type="taxonomic scope" value="Bacteria"/>
</dbReference>
<protein>
    <recommendedName>
        <fullName evidence="7">Peptidase S9 prolyl oligopeptidase catalytic domain-containing protein</fullName>
    </recommendedName>
</protein>
<dbReference type="FunFam" id="3.40.50.1820:FF:000028">
    <property type="entry name" value="S9 family peptidase"/>
    <property type="match status" value="1"/>
</dbReference>
<evidence type="ECO:0000256" key="6">
    <source>
        <dbReference type="SAM" id="SignalP"/>
    </source>
</evidence>
<keyword evidence="9" id="KW-1185">Reference proteome</keyword>
<evidence type="ECO:0000256" key="4">
    <source>
        <dbReference type="ARBA" id="ARBA00022801"/>
    </source>
</evidence>
<comment type="similarity">
    <text evidence="1">Belongs to the peptidase S9C family.</text>
</comment>